<accession>A0A9N8EU48</accession>
<dbReference type="EC" id="2.7.7.41" evidence="7"/>
<evidence type="ECO:0000256" key="2">
    <source>
        <dbReference type="ARBA" id="ARBA00010185"/>
    </source>
</evidence>
<gene>
    <name evidence="11" type="ORF">SEMRO_1693_G291620.1</name>
</gene>
<dbReference type="OrthoDB" id="10260889at2759"/>
<evidence type="ECO:0000256" key="10">
    <source>
        <dbReference type="SAM" id="SignalP"/>
    </source>
</evidence>
<feature type="chain" id="PRO_5040435034" description="Phosphatidate cytidylyltransferase" evidence="10">
    <location>
        <begin position="24"/>
        <end position="478"/>
    </location>
</feature>
<feature type="transmembrane region" description="Helical" evidence="9">
    <location>
        <begin position="331"/>
        <end position="353"/>
    </location>
</feature>
<evidence type="ECO:0000256" key="4">
    <source>
        <dbReference type="ARBA" id="ARBA00022692"/>
    </source>
</evidence>
<evidence type="ECO:0000256" key="9">
    <source>
        <dbReference type="SAM" id="Phobius"/>
    </source>
</evidence>
<dbReference type="InterPro" id="IPR000374">
    <property type="entry name" value="PC_trans"/>
</dbReference>
<evidence type="ECO:0000313" key="12">
    <source>
        <dbReference type="Proteomes" id="UP001153069"/>
    </source>
</evidence>
<dbReference type="GO" id="GO:0004605">
    <property type="term" value="F:phosphatidate cytidylyltransferase activity"/>
    <property type="evidence" value="ECO:0007669"/>
    <property type="project" value="UniProtKB-EC"/>
</dbReference>
<dbReference type="PANTHER" id="PTHR43535">
    <property type="entry name" value="PHOSPHATIDATE CYTIDYLYLTRANSFERASE"/>
    <property type="match status" value="1"/>
</dbReference>
<dbReference type="AlphaFoldDB" id="A0A9N8EU48"/>
<keyword evidence="10" id="KW-0732">Signal</keyword>
<feature type="transmembrane region" description="Helical" evidence="9">
    <location>
        <begin position="307"/>
        <end position="325"/>
    </location>
</feature>
<evidence type="ECO:0000256" key="3">
    <source>
        <dbReference type="ARBA" id="ARBA00022679"/>
    </source>
</evidence>
<evidence type="ECO:0000256" key="1">
    <source>
        <dbReference type="ARBA" id="ARBA00004141"/>
    </source>
</evidence>
<keyword evidence="4 7" id="KW-0812">Transmembrane</keyword>
<feature type="transmembrane region" description="Helical" evidence="9">
    <location>
        <begin position="380"/>
        <end position="398"/>
    </location>
</feature>
<protein>
    <recommendedName>
        <fullName evidence="7">Phosphatidate cytidylyltransferase</fullName>
        <ecNumber evidence="7">2.7.7.41</ecNumber>
    </recommendedName>
</protein>
<keyword evidence="3 7" id="KW-0808">Transferase</keyword>
<feature type="transmembrane region" description="Helical" evidence="9">
    <location>
        <begin position="224"/>
        <end position="257"/>
    </location>
</feature>
<feature type="region of interest" description="Disordered" evidence="8">
    <location>
        <begin position="42"/>
        <end position="70"/>
    </location>
</feature>
<feature type="transmembrane region" description="Helical" evidence="9">
    <location>
        <begin position="269"/>
        <end position="287"/>
    </location>
</feature>
<keyword evidence="6 9" id="KW-0472">Membrane</keyword>
<dbReference type="GO" id="GO:0005886">
    <property type="term" value="C:plasma membrane"/>
    <property type="evidence" value="ECO:0007669"/>
    <property type="project" value="TreeGrafter"/>
</dbReference>
<comment type="subcellular location">
    <subcellularLocation>
        <location evidence="1">Membrane</location>
        <topology evidence="1">Multi-pass membrane protein</topology>
    </subcellularLocation>
</comment>
<keyword evidence="7 11" id="KW-0548">Nucleotidyltransferase</keyword>
<reference evidence="11" key="1">
    <citation type="submission" date="2020-06" db="EMBL/GenBank/DDBJ databases">
        <authorList>
            <consortium name="Plant Systems Biology data submission"/>
        </authorList>
    </citation>
    <scope>NUCLEOTIDE SEQUENCE</scope>
    <source>
        <strain evidence="11">D6</strain>
    </source>
</reference>
<evidence type="ECO:0000256" key="6">
    <source>
        <dbReference type="ARBA" id="ARBA00023136"/>
    </source>
</evidence>
<feature type="transmembrane region" description="Helical" evidence="9">
    <location>
        <begin position="404"/>
        <end position="426"/>
    </location>
</feature>
<comment type="caution">
    <text evidence="11">The sequence shown here is derived from an EMBL/GenBank/DDBJ whole genome shotgun (WGS) entry which is preliminary data.</text>
</comment>
<feature type="signal peptide" evidence="10">
    <location>
        <begin position="1"/>
        <end position="23"/>
    </location>
</feature>
<organism evidence="11 12">
    <name type="scientific">Seminavis robusta</name>
    <dbReference type="NCBI Taxonomy" id="568900"/>
    <lineage>
        <taxon>Eukaryota</taxon>
        <taxon>Sar</taxon>
        <taxon>Stramenopiles</taxon>
        <taxon>Ochrophyta</taxon>
        <taxon>Bacillariophyta</taxon>
        <taxon>Bacillariophyceae</taxon>
        <taxon>Bacillariophycidae</taxon>
        <taxon>Naviculales</taxon>
        <taxon>Naviculaceae</taxon>
        <taxon>Seminavis</taxon>
    </lineage>
</organism>
<comment type="catalytic activity">
    <reaction evidence="7">
        <text>a 1,2-diacyl-sn-glycero-3-phosphate + CTP + H(+) = a CDP-1,2-diacyl-sn-glycerol + diphosphate</text>
        <dbReference type="Rhea" id="RHEA:16229"/>
        <dbReference type="ChEBI" id="CHEBI:15378"/>
        <dbReference type="ChEBI" id="CHEBI:33019"/>
        <dbReference type="ChEBI" id="CHEBI:37563"/>
        <dbReference type="ChEBI" id="CHEBI:58332"/>
        <dbReference type="ChEBI" id="CHEBI:58608"/>
        <dbReference type="EC" id="2.7.7.41"/>
    </reaction>
</comment>
<feature type="transmembrane region" description="Helical" evidence="9">
    <location>
        <begin position="177"/>
        <end position="203"/>
    </location>
</feature>
<dbReference type="Proteomes" id="UP001153069">
    <property type="component" value="Unassembled WGS sequence"/>
</dbReference>
<dbReference type="PROSITE" id="PS01315">
    <property type="entry name" value="CDS"/>
    <property type="match status" value="1"/>
</dbReference>
<keyword evidence="12" id="KW-1185">Reference proteome</keyword>
<comment type="pathway">
    <text evidence="7">Phospholipid metabolism; CDP-diacylglycerol biosynthesis; CDP-diacylglycerol from sn-glycerol 3-phosphate: step 3/3.</text>
</comment>
<sequence length="478" mass="51995">MATKKQQHLALVILALCVVEASGFSPSRFRFGRPLDGSLRVSSQVNGNSAGSTQQQYNGDNSNGVTSSAASMNPYRTYSDYLSRLWRETNPLARKKIADNKEFLSVKHTRDCVRGDAFLNDSVVSMDHRQNLLDACDTFLEDTKSAAAEETVPVVDVAANGKPKEKKRRSVSFGATMGAIVACWVFSGNFIFTGLFTLMTIAGQLEYYRMVMNTGVFPARRISVIGAAAMFLTASVAPSLHQVCLPMFGLFGILQLLSDRDVCPSITDVATTFTGMFYLGYCPSFWCRIRLLGPLEPTRFLPMTEPLFAFLKQNIGLLAFLPKALPVPVTGGAIFIFWSWLSLAFSDVGAYFVGRKFGKTKLSSMTAAAGKTSPNKSVEGVLGGCVVSAALSTLGAWAQRWPLWPLTGAVHGLILGFLGFVGDLTASMLKRDAGLKDFGDLIPEHGGILDRVDSFVWTAPYSWLVCSTILPALRSMTR</sequence>
<dbReference type="EMBL" id="CAICTM010001691">
    <property type="protein sequence ID" value="CAB9525559.1"/>
    <property type="molecule type" value="Genomic_DNA"/>
</dbReference>
<evidence type="ECO:0000313" key="11">
    <source>
        <dbReference type="EMBL" id="CAB9525559.1"/>
    </source>
</evidence>
<evidence type="ECO:0000256" key="8">
    <source>
        <dbReference type="SAM" id="MobiDB-lite"/>
    </source>
</evidence>
<dbReference type="Pfam" id="PF01148">
    <property type="entry name" value="CTP_transf_1"/>
    <property type="match status" value="1"/>
</dbReference>
<keyword evidence="5 9" id="KW-1133">Transmembrane helix</keyword>
<evidence type="ECO:0000256" key="5">
    <source>
        <dbReference type="ARBA" id="ARBA00022989"/>
    </source>
</evidence>
<comment type="similarity">
    <text evidence="2 7">Belongs to the CDS family.</text>
</comment>
<evidence type="ECO:0000256" key="7">
    <source>
        <dbReference type="RuleBase" id="RU003938"/>
    </source>
</evidence>
<dbReference type="PANTHER" id="PTHR43535:SF1">
    <property type="entry name" value="PHOSPHATIDATE CYTIDYLYLTRANSFERASE"/>
    <property type="match status" value="1"/>
</dbReference>
<proteinExistence type="inferred from homology"/>
<name>A0A9N8EU48_9STRA</name>